<dbReference type="EMBL" id="UFVR01000004">
    <property type="protein sequence ID" value="SUX48934.1"/>
    <property type="molecule type" value="Genomic_DNA"/>
</dbReference>
<feature type="transmembrane region" description="Helical" evidence="10">
    <location>
        <begin position="55"/>
        <end position="74"/>
    </location>
</feature>
<comment type="subcellular location">
    <subcellularLocation>
        <location evidence="1 10">Cell membrane</location>
        <topology evidence="1 10">Multi-pass membrane protein</topology>
    </subcellularLocation>
</comment>
<dbReference type="AlphaFoldDB" id="A0A381FQU8"/>
<dbReference type="GO" id="GO:0005886">
    <property type="term" value="C:plasma membrane"/>
    <property type="evidence" value="ECO:0007669"/>
    <property type="project" value="UniProtKB-SubCell"/>
</dbReference>
<evidence type="ECO:0000256" key="4">
    <source>
        <dbReference type="ARBA" id="ARBA00022692"/>
    </source>
</evidence>
<name>A0A381FQU8_9FLAO</name>
<sequence length="543" mass="60678">MIDLKPVIFIVTTLICISAISGKIKKIPYPILLVFIGLLLGFIPGLPHIELQPEMVFLLFLPPLLFRAAWNSSWKDFKMSIRPISRLAVGLVLFTTLSVAVIAHYFIPGMSWPIAFILGAIVSPPDAVSATSIIKGVGLNKRIITILEGESLVNDASALIAYRYALAAAVSTGFVFWKAGLQFLVVASGGVAIGFILGYLLCMILKRIHSNPIVESSLLLLIPFVSYPIAENFQVSGVLAVVTTGLVTSWKSSEVLSYQGRTQSNSIWEMIVFLLNGIIFILIGLQLSELMDTTEGYSTSSLIQYGLIISLVTIVARFLFVIPAMWFPSLLETKLDKEQRKNFDWKNILVISWSGMRGVLSLATAMALPLTLDDGTPMHQRKVILFITFVVIVVTLVGQGLTLPLLIRVLKILPETDNVEEEKKLRLLINSSALDFINDTFKNGKEDGDSINEVRKLYELRIAWLTGRDFHEERHKSQNGIENRSFLEQVINVQLMVTAFKRKILLKLYREGSYASENIRKLEKEMDLDESRLRSQLKSMVND</sequence>
<dbReference type="GO" id="GO:0098719">
    <property type="term" value="P:sodium ion import across plasma membrane"/>
    <property type="evidence" value="ECO:0007669"/>
    <property type="project" value="TreeGrafter"/>
</dbReference>
<dbReference type="InterPro" id="IPR006153">
    <property type="entry name" value="Cation/H_exchanger_TM"/>
</dbReference>
<comment type="function">
    <text evidence="10">Na(+)/H(+) antiporter that extrudes sodium in exchange for external protons.</text>
</comment>
<dbReference type="GO" id="GO:0015385">
    <property type="term" value="F:sodium:proton antiporter activity"/>
    <property type="evidence" value="ECO:0007669"/>
    <property type="project" value="InterPro"/>
</dbReference>
<evidence type="ECO:0000256" key="10">
    <source>
        <dbReference type="RuleBase" id="RU366002"/>
    </source>
</evidence>
<feature type="transmembrane region" description="Helical" evidence="10">
    <location>
        <begin position="348"/>
        <end position="371"/>
    </location>
</feature>
<keyword evidence="4 10" id="KW-0812">Transmembrane</keyword>
<comment type="caution">
    <text evidence="10">Lacks conserved residue(s) required for the propagation of feature annotation.</text>
</comment>
<feature type="transmembrane region" description="Helical" evidence="10">
    <location>
        <begin position="265"/>
        <end position="285"/>
    </location>
</feature>
<proteinExistence type="inferred from homology"/>
<evidence type="ECO:0000256" key="6">
    <source>
        <dbReference type="ARBA" id="ARBA00023053"/>
    </source>
</evidence>
<dbReference type="InterPro" id="IPR004705">
    <property type="entry name" value="Cation/H_exchanger_CPA1_bac"/>
</dbReference>
<dbReference type="NCBIfam" id="TIGR00831">
    <property type="entry name" value="a_cpa1"/>
    <property type="match status" value="1"/>
</dbReference>
<feature type="transmembrane region" description="Helical" evidence="10">
    <location>
        <begin position="305"/>
        <end position="327"/>
    </location>
</feature>
<feature type="transmembrane region" description="Helical" evidence="10">
    <location>
        <begin position="183"/>
        <end position="205"/>
    </location>
</feature>
<evidence type="ECO:0000256" key="9">
    <source>
        <dbReference type="ARBA" id="ARBA00023201"/>
    </source>
</evidence>
<evidence type="ECO:0000256" key="2">
    <source>
        <dbReference type="ARBA" id="ARBA00022448"/>
    </source>
</evidence>
<comment type="similarity">
    <text evidence="10">Belongs to the monovalent cation:proton antiporter 1 (CPA1) transporter (TC 2.A.36) family.</text>
</comment>
<feature type="transmembrane region" description="Helical" evidence="10">
    <location>
        <begin position="86"/>
        <end position="107"/>
    </location>
</feature>
<keyword evidence="6 10" id="KW-0915">Sodium</keyword>
<dbReference type="RefSeq" id="WP_115621905.1">
    <property type="nucleotide sequence ID" value="NZ_UFVR01000004.1"/>
</dbReference>
<dbReference type="Gene3D" id="6.10.140.1330">
    <property type="match status" value="1"/>
</dbReference>
<dbReference type="Proteomes" id="UP000254282">
    <property type="component" value="Unassembled WGS sequence"/>
</dbReference>
<keyword evidence="9 10" id="KW-0739">Sodium transport</keyword>
<feature type="domain" description="Cation/H+ exchanger transmembrane" evidence="11">
    <location>
        <begin position="11"/>
        <end position="407"/>
    </location>
</feature>
<keyword evidence="10" id="KW-0050">Antiport</keyword>
<evidence type="ECO:0000313" key="13">
    <source>
        <dbReference type="Proteomes" id="UP000254282"/>
    </source>
</evidence>
<dbReference type="PANTHER" id="PTHR10110:SF86">
    <property type="entry name" value="SODIUM_HYDROGEN EXCHANGER 7"/>
    <property type="match status" value="1"/>
</dbReference>
<keyword evidence="7 10" id="KW-0406">Ion transport</keyword>
<keyword evidence="5 10" id="KW-1133">Transmembrane helix</keyword>
<keyword evidence="8 10" id="KW-0472">Membrane</keyword>
<accession>A0A381FQU8</accession>
<feature type="transmembrane region" description="Helical" evidence="10">
    <location>
        <begin position="6"/>
        <end position="24"/>
    </location>
</feature>
<gene>
    <name evidence="12" type="primary">nhaK_4</name>
    <name evidence="12" type="ORF">NCTC13532_04545</name>
</gene>
<keyword evidence="3 10" id="KW-1003">Cell membrane</keyword>
<evidence type="ECO:0000256" key="1">
    <source>
        <dbReference type="ARBA" id="ARBA00004651"/>
    </source>
</evidence>
<dbReference type="GO" id="GO:0051453">
    <property type="term" value="P:regulation of intracellular pH"/>
    <property type="evidence" value="ECO:0007669"/>
    <property type="project" value="TreeGrafter"/>
</dbReference>
<evidence type="ECO:0000259" key="11">
    <source>
        <dbReference type="Pfam" id="PF00999"/>
    </source>
</evidence>
<dbReference type="PANTHER" id="PTHR10110">
    <property type="entry name" value="SODIUM/HYDROGEN EXCHANGER"/>
    <property type="match status" value="1"/>
</dbReference>
<feature type="transmembrane region" description="Helical" evidence="10">
    <location>
        <begin position="31"/>
        <end position="49"/>
    </location>
</feature>
<dbReference type="Pfam" id="PF00999">
    <property type="entry name" value="Na_H_Exchanger"/>
    <property type="match status" value="1"/>
</dbReference>
<evidence type="ECO:0000256" key="5">
    <source>
        <dbReference type="ARBA" id="ARBA00022989"/>
    </source>
</evidence>
<keyword evidence="2 10" id="KW-0813">Transport</keyword>
<dbReference type="GO" id="GO:0015386">
    <property type="term" value="F:potassium:proton antiporter activity"/>
    <property type="evidence" value="ECO:0007669"/>
    <property type="project" value="TreeGrafter"/>
</dbReference>
<evidence type="ECO:0000313" key="12">
    <source>
        <dbReference type="EMBL" id="SUX48934.1"/>
    </source>
</evidence>
<evidence type="ECO:0000256" key="8">
    <source>
        <dbReference type="ARBA" id="ARBA00023136"/>
    </source>
</evidence>
<evidence type="ECO:0000256" key="7">
    <source>
        <dbReference type="ARBA" id="ARBA00023065"/>
    </source>
</evidence>
<feature type="transmembrane region" description="Helical" evidence="10">
    <location>
        <begin position="383"/>
        <end position="407"/>
    </location>
</feature>
<protein>
    <submittedName>
        <fullName evidence="12">Sodium, potassium, lithium and rubidium/H(+) antiporter</fullName>
    </submittedName>
</protein>
<reference evidence="12 13" key="1">
    <citation type="submission" date="2018-06" db="EMBL/GenBank/DDBJ databases">
        <authorList>
            <consortium name="Pathogen Informatics"/>
            <person name="Doyle S."/>
        </authorList>
    </citation>
    <scope>NUCLEOTIDE SEQUENCE [LARGE SCALE GENOMIC DNA]</scope>
    <source>
        <strain evidence="12 13">NCTC13532</strain>
    </source>
</reference>
<dbReference type="InterPro" id="IPR018422">
    <property type="entry name" value="Cation/H_exchanger_CPA1"/>
</dbReference>
<organism evidence="12 13">
    <name type="scientific">Chryseobacterium indoltheticum</name>
    <dbReference type="NCBI Taxonomy" id="254"/>
    <lineage>
        <taxon>Bacteria</taxon>
        <taxon>Pseudomonadati</taxon>
        <taxon>Bacteroidota</taxon>
        <taxon>Flavobacteriia</taxon>
        <taxon>Flavobacteriales</taxon>
        <taxon>Weeksellaceae</taxon>
        <taxon>Chryseobacterium group</taxon>
        <taxon>Chryseobacterium</taxon>
    </lineage>
</organism>
<evidence type="ECO:0000256" key="3">
    <source>
        <dbReference type="ARBA" id="ARBA00022475"/>
    </source>
</evidence>